<dbReference type="Gene3D" id="2.115.10.20">
    <property type="entry name" value="Glycosyl hydrolase domain, family 43"/>
    <property type="match status" value="2"/>
</dbReference>
<dbReference type="PANTHER" id="PTHR42800">
    <property type="entry name" value="EXOINULINASE INUD (AFU_ORTHOLOGUE AFUA_5G00480)"/>
    <property type="match status" value="1"/>
</dbReference>
<evidence type="ECO:0000313" key="7">
    <source>
        <dbReference type="EMBL" id="SDI78771.1"/>
    </source>
</evidence>
<keyword evidence="4" id="KW-0732">Signal</keyword>
<dbReference type="GO" id="GO:0005737">
    <property type="term" value="C:cytoplasm"/>
    <property type="evidence" value="ECO:0007669"/>
    <property type="project" value="TreeGrafter"/>
</dbReference>
<evidence type="ECO:0000256" key="3">
    <source>
        <dbReference type="ARBA" id="ARBA00023295"/>
    </source>
</evidence>
<evidence type="ECO:0000313" key="8">
    <source>
        <dbReference type="Proteomes" id="UP000182130"/>
    </source>
</evidence>
<dbReference type="Pfam" id="PF08244">
    <property type="entry name" value="Glyco_hydro_32C"/>
    <property type="match status" value="1"/>
</dbReference>
<evidence type="ECO:0000259" key="5">
    <source>
        <dbReference type="Pfam" id="PF00251"/>
    </source>
</evidence>
<accession>A0A1G8NEU0</accession>
<dbReference type="SUPFAM" id="SSF49899">
    <property type="entry name" value="Concanavalin A-like lectins/glucanases"/>
    <property type="match status" value="1"/>
</dbReference>
<dbReference type="InterPro" id="IPR013148">
    <property type="entry name" value="Glyco_hydro_32_N"/>
</dbReference>
<evidence type="ECO:0000256" key="4">
    <source>
        <dbReference type="SAM" id="SignalP"/>
    </source>
</evidence>
<protein>
    <submittedName>
        <fullName evidence="7">Levanase</fullName>
    </submittedName>
</protein>
<dbReference type="Gene3D" id="2.60.120.560">
    <property type="entry name" value="Exo-inulinase, domain 1"/>
    <property type="match status" value="1"/>
</dbReference>
<keyword evidence="3" id="KW-0326">Glycosidase</keyword>
<dbReference type="InterPro" id="IPR001362">
    <property type="entry name" value="Glyco_hydro_32"/>
</dbReference>
<keyword evidence="8" id="KW-1185">Reference proteome</keyword>
<dbReference type="RefSeq" id="WP_245679789.1">
    <property type="nucleotide sequence ID" value="NZ_FNEI01000004.1"/>
</dbReference>
<dbReference type="PROSITE" id="PS00609">
    <property type="entry name" value="GLYCOSYL_HYDROL_F32"/>
    <property type="match status" value="1"/>
</dbReference>
<evidence type="ECO:0000256" key="2">
    <source>
        <dbReference type="ARBA" id="ARBA00022801"/>
    </source>
</evidence>
<comment type="similarity">
    <text evidence="1">Belongs to the glycosyl hydrolase 32 family.</text>
</comment>
<gene>
    <name evidence="7" type="ORF">SAMN05216555_104233</name>
</gene>
<dbReference type="STRING" id="1045773.SAMN05216555_104233"/>
<dbReference type="InterPro" id="IPR013320">
    <property type="entry name" value="ConA-like_dom_sf"/>
</dbReference>
<dbReference type="InterPro" id="IPR023296">
    <property type="entry name" value="Glyco_hydro_beta-prop_sf"/>
</dbReference>
<dbReference type="InterPro" id="IPR018053">
    <property type="entry name" value="Glyco_hydro_32_AS"/>
</dbReference>
<dbReference type="SUPFAM" id="SSF75005">
    <property type="entry name" value="Arabinanase/levansucrase/invertase"/>
    <property type="match status" value="1"/>
</dbReference>
<feature type="domain" description="Glycosyl hydrolase family 32 N-terminal" evidence="5">
    <location>
        <begin position="63"/>
        <end position="307"/>
    </location>
</feature>
<feature type="signal peptide" evidence="4">
    <location>
        <begin position="1"/>
        <end position="27"/>
    </location>
</feature>
<feature type="domain" description="Glycosyl hydrolase family 32 N-terminal" evidence="5">
    <location>
        <begin position="651"/>
        <end position="717"/>
    </location>
</feature>
<dbReference type="PANTHER" id="PTHR42800:SF1">
    <property type="entry name" value="EXOINULINASE INUD (AFU_ORTHOLOGUE AFUA_5G00480)"/>
    <property type="match status" value="1"/>
</dbReference>
<dbReference type="AlphaFoldDB" id="A0A1G8NEU0"/>
<dbReference type="GO" id="GO:0004575">
    <property type="term" value="F:sucrose alpha-glucosidase activity"/>
    <property type="evidence" value="ECO:0007669"/>
    <property type="project" value="TreeGrafter"/>
</dbReference>
<evidence type="ECO:0000259" key="6">
    <source>
        <dbReference type="Pfam" id="PF08244"/>
    </source>
</evidence>
<name>A0A1G8NEU0_9MICC</name>
<dbReference type="CDD" id="cd18622">
    <property type="entry name" value="GH32_Inu-like"/>
    <property type="match status" value="1"/>
</dbReference>
<dbReference type="Pfam" id="PF00251">
    <property type="entry name" value="Glyco_hydro_32N"/>
    <property type="match status" value="2"/>
</dbReference>
<organism evidence="7 8">
    <name type="scientific">Arthrobacter cupressi</name>
    <dbReference type="NCBI Taxonomy" id="1045773"/>
    <lineage>
        <taxon>Bacteria</taxon>
        <taxon>Bacillati</taxon>
        <taxon>Actinomycetota</taxon>
        <taxon>Actinomycetes</taxon>
        <taxon>Micrococcales</taxon>
        <taxon>Micrococcaceae</taxon>
        <taxon>Arthrobacter</taxon>
    </lineage>
</organism>
<keyword evidence="2" id="KW-0378">Hydrolase</keyword>
<dbReference type="Proteomes" id="UP000182130">
    <property type="component" value="Unassembled WGS sequence"/>
</dbReference>
<feature type="chain" id="PRO_5038399450" evidence="4">
    <location>
        <begin position="28"/>
        <end position="885"/>
    </location>
</feature>
<dbReference type="EMBL" id="FNEI01000004">
    <property type="protein sequence ID" value="SDI78771.1"/>
    <property type="molecule type" value="Genomic_DNA"/>
</dbReference>
<evidence type="ECO:0000256" key="1">
    <source>
        <dbReference type="ARBA" id="ARBA00009902"/>
    </source>
</evidence>
<dbReference type="SMART" id="SM00640">
    <property type="entry name" value="Glyco_32"/>
    <property type="match status" value="1"/>
</dbReference>
<feature type="domain" description="Glycosyl hydrolase family 32 C-terminal" evidence="6">
    <location>
        <begin position="748"/>
        <end position="877"/>
    </location>
</feature>
<sequence length="885" mass="94597">MHKKRTSRLQSLSALTLAGLTLAGALAAAGPAAAGRADVGSHRAGLEASGDTLGQEQYRPAFHYSPAKNWMNDPNGLVFHKGVYHLFYQHNPQGNTWGNMSWGHATSKDLVSWKEQPLAISTDMQEDVFSGSVVVDKDNSSGFGTAGNPPLVAIYTSAYKEASPHRGLQAQSLAYSLDEGRTWTKYSGNPVLNRNSANFRDPKVFWYSSPSGGGYWVMAAVEALDHKVLLYKSDNLKDWTALSQFGPANATGGLWECPDLFPLAVDGDTNNIKWVMVVNINPGGVAGGSAGQYFVGTFDGTTFTSETTKPADALPAGTPIAGFNDGTYNGWTVNNEPGNWKDGPFTGSPAAGSLPGQNPVSGFAGAGLVNSFNDGDWPLGSMSSPDFTVDSDYINFLVGGGQHPRVSDKLDNTPPPGDLLFAGFEVPDGSTLAESGWTGTGDLAPSYQPATAGGDYYLGAKRINTFETGGAPGDDRQGTLTSPEFTVSRNFMSLLVGGGHRGPETGQTLEAQLLVDGNVVRRVAGDDAGQLNWKGWDVSEFAGRQARLRIVDQATGGWGHLTLDHVMLTDSAAVPRSDETTVNLVVDGQVVRSTTGSNSEVLDWASWNVSEFKGRKANIRIVDNNRFGWGHILADEFIASAQPARPRIIGYDWLDYGRDLYATVSFGNMPQDKRVVLGWMNNWDYANSIPTSPWRSAMSLPREVALTQTADGPRLTQKAVKQVDSLALKPNYQDKAGGSILPGTHPLPRQASGDVQRIDVTFNPGTALKSGITVLGNGTTSTVIGYDARTKELYVDRGNSGNTGFHPLFTSLDSAPVSVDAQGTITLRIYVDRSSVEVFTQDGLRSITDQVFPDAGATDVALFADGGTAHLKTLTVTPLRQSMFK</sequence>
<reference evidence="8" key="1">
    <citation type="submission" date="2016-10" db="EMBL/GenBank/DDBJ databases">
        <authorList>
            <person name="Varghese N."/>
            <person name="Submissions S."/>
        </authorList>
    </citation>
    <scope>NUCLEOTIDE SEQUENCE [LARGE SCALE GENOMIC DNA]</scope>
    <source>
        <strain evidence="8">CGMCC 1.10783</strain>
    </source>
</reference>
<dbReference type="InterPro" id="IPR013189">
    <property type="entry name" value="Glyco_hydro_32_C"/>
</dbReference>
<dbReference type="GO" id="GO:0005987">
    <property type="term" value="P:sucrose catabolic process"/>
    <property type="evidence" value="ECO:0007669"/>
    <property type="project" value="TreeGrafter"/>
</dbReference>
<proteinExistence type="inferred from homology"/>